<dbReference type="HOGENOM" id="CLU_1030045_0_0_11"/>
<evidence type="ECO:0000313" key="1">
    <source>
        <dbReference type="EMBL" id="ABH00351.1"/>
    </source>
</evidence>
<geneLocation type="plasmid" evidence="1 2">
    <name>pRHL2</name>
</geneLocation>
<dbReference type="PATRIC" id="fig|101510.16.peg.8560"/>
<sequence>MTVDFDSVLSAPRSGRDRAVIIDHHEYAQSVFLRGQPVPWTDPVAYANFIGQAQGLLNPDVTLLDLGRFYSSRLTANNALREAMSTRTRIGYALKTLLADRGTAKQASELASVLAQTSKAPLVLQIPEPTVWLASTHEVCGAGSAEDIDVDDAENMSIYVADWLRGLAALPVSALLLDARWTGSVLPDVPLPTYSPILNVTDHYRWALGQRSATAISILNGPEGAVVPEQFWLSEGSRVEDAKFYLAEIPAGAVPETVLTQLATLATGA</sequence>
<evidence type="ECO:0000313" key="2">
    <source>
        <dbReference type="Proteomes" id="UP000008710"/>
    </source>
</evidence>
<protein>
    <submittedName>
        <fullName evidence="1">Uncharacterized protein</fullName>
    </submittedName>
</protein>
<dbReference type="EMBL" id="CP000433">
    <property type="protein sequence ID" value="ABH00351.1"/>
    <property type="molecule type" value="Genomic_DNA"/>
</dbReference>
<organism evidence="1 2">
    <name type="scientific">Rhodococcus jostii (strain RHA1)</name>
    <dbReference type="NCBI Taxonomy" id="101510"/>
    <lineage>
        <taxon>Bacteria</taxon>
        <taxon>Bacillati</taxon>
        <taxon>Actinomycetota</taxon>
        <taxon>Actinomycetes</taxon>
        <taxon>Mycobacteriales</taxon>
        <taxon>Nocardiaceae</taxon>
        <taxon>Rhodococcus</taxon>
    </lineage>
</organism>
<accession>Q0RWI5</accession>
<proteinExistence type="predicted"/>
<gene>
    <name evidence="1" type="ordered locus">RHA1_ro10158</name>
</gene>
<dbReference type="RefSeq" id="WP_011600018.1">
    <property type="nucleotide sequence ID" value="NC_008270.1"/>
</dbReference>
<dbReference type="KEGG" id="rha:RHA1_ro10158"/>
<dbReference type="Proteomes" id="UP000008710">
    <property type="component" value="Plasmid pRHL2"/>
</dbReference>
<keyword evidence="1" id="KW-0614">Plasmid</keyword>
<name>Q0RWI5_RHOJR</name>
<reference evidence="2" key="1">
    <citation type="journal article" date="2006" name="Proc. Natl. Acad. Sci. U.S.A.">
        <title>The complete genome of Rhodococcus sp. RHA1 provides insights into a catabolic powerhouse.</title>
        <authorList>
            <person name="McLeod M.P."/>
            <person name="Warren R.L."/>
            <person name="Hsiao W.W.L."/>
            <person name="Araki N."/>
            <person name="Myhre M."/>
            <person name="Fernandes C."/>
            <person name="Miyazawa D."/>
            <person name="Wong W."/>
            <person name="Lillquist A.L."/>
            <person name="Wang D."/>
            <person name="Dosanjh M."/>
            <person name="Hara H."/>
            <person name="Petrescu A."/>
            <person name="Morin R.D."/>
            <person name="Yang G."/>
            <person name="Stott J.M."/>
            <person name="Schein J.E."/>
            <person name="Shin H."/>
            <person name="Smailus D."/>
            <person name="Siddiqui A.S."/>
            <person name="Marra M.A."/>
            <person name="Jones S.J.M."/>
            <person name="Holt R."/>
            <person name="Brinkman F.S.L."/>
            <person name="Miyauchi K."/>
            <person name="Fukuda M."/>
            <person name="Davies J.E."/>
            <person name="Mohn W.W."/>
            <person name="Eltis L.D."/>
        </authorList>
    </citation>
    <scope>NUCLEOTIDE SEQUENCE [LARGE SCALE GENOMIC DNA]</scope>
    <source>
        <strain evidence="2">RHA1</strain>
    </source>
</reference>
<dbReference type="AlphaFoldDB" id="Q0RWI5"/>
<dbReference type="OrthoDB" id="9130284at2"/>